<accession>A0A2P2QHH6</accession>
<proteinExistence type="predicted"/>
<reference evidence="1" key="1">
    <citation type="submission" date="2018-02" db="EMBL/GenBank/DDBJ databases">
        <title>Rhizophora mucronata_Transcriptome.</title>
        <authorList>
            <person name="Meera S.P."/>
            <person name="Sreeshan A."/>
            <person name="Augustine A."/>
        </authorList>
    </citation>
    <scope>NUCLEOTIDE SEQUENCE</scope>
    <source>
        <tissue evidence="1">Leaf</tissue>
    </source>
</reference>
<dbReference type="EMBL" id="GGEC01085880">
    <property type="protein sequence ID" value="MBX66364.1"/>
    <property type="molecule type" value="Transcribed_RNA"/>
</dbReference>
<organism evidence="1">
    <name type="scientific">Rhizophora mucronata</name>
    <name type="common">Asiatic mangrove</name>
    <dbReference type="NCBI Taxonomy" id="61149"/>
    <lineage>
        <taxon>Eukaryota</taxon>
        <taxon>Viridiplantae</taxon>
        <taxon>Streptophyta</taxon>
        <taxon>Embryophyta</taxon>
        <taxon>Tracheophyta</taxon>
        <taxon>Spermatophyta</taxon>
        <taxon>Magnoliopsida</taxon>
        <taxon>eudicotyledons</taxon>
        <taxon>Gunneridae</taxon>
        <taxon>Pentapetalae</taxon>
        <taxon>rosids</taxon>
        <taxon>fabids</taxon>
        <taxon>Malpighiales</taxon>
        <taxon>Rhizophoraceae</taxon>
        <taxon>Rhizophora</taxon>
    </lineage>
</organism>
<sequence>MLGVFKVSWPLNLELEARCMDYIKPMTCNTICTVSITISSGNFSWKFVFVLA</sequence>
<dbReference type="AlphaFoldDB" id="A0A2P2QHH6"/>
<evidence type="ECO:0000313" key="1">
    <source>
        <dbReference type="EMBL" id="MBX66364.1"/>
    </source>
</evidence>
<name>A0A2P2QHH6_RHIMU</name>
<protein>
    <submittedName>
        <fullName evidence="1">Uncharacterized protein</fullName>
    </submittedName>
</protein>